<dbReference type="Pfam" id="PF09601">
    <property type="entry name" value="DUF2459"/>
    <property type="match status" value="1"/>
</dbReference>
<dbReference type="NCBIfam" id="TIGR02117">
    <property type="entry name" value="chp_urease_rgn"/>
    <property type="match status" value="1"/>
</dbReference>
<keyword evidence="3" id="KW-1185">Reference proteome</keyword>
<protein>
    <submittedName>
        <fullName evidence="2">TIGR02117 family protein</fullName>
    </submittedName>
</protein>
<name>A0A5C6TU42_9SPHN</name>
<dbReference type="AlphaFoldDB" id="A0A5C6TU42"/>
<comment type="caution">
    <text evidence="2">The sequence shown here is derived from an EMBL/GenBank/DDBJ whole genome shotgun (WGS) entry which is preliminary data.</text>
</comment>
<dbReference type="OrthoDB" id="211174at2"/>
<dbReference type="InterPro" id="IPR011727">
    <property type="entry name" value="CHP02117"/>
</dbReference>
<evidence type="ECO:0000313" key="2">
    <source>
        <dbReference type="EMBL" id="TXC63857.1"/>
    </source>
</evidence>
<reference evidence="2 3" key="1">
    <citation type="journal article" date="2015" name="J. Microbiol.">
        <title>Sphingosinicella ginsenosidimutans sp. nov., with ginsenoside converting activity.</title>
        <authorList>
            <person name="Kim J.K."/>
            <person name="Kang M.S."/>
            <person name="Park S.C."/>
            <person name="Kim K.M."/>
            <person name="Choi K."/>
            <person name="Yoon M.H."/>
            <person name="Im W.T."/>
        </authorList>
    </citation>
    <scope>NUCLEOTIDE SEQUENCE [LARGE SCALE GENOMIC DNA]</scope>
    <source>
        <strain evidence="2 3">BS-11</strain>
    </source>
</reference>
<evidence type="ECO:0000313" key="3">
    <source>
        <dbReference type="Proteomes" id="UP000321249"/>
    </source>
</evidence>
<sequence>MTGRAIGRLLLRVLLGIVAVPAAYLGAALLLGLVPANVAWNPPAQGITIYVRSNGVHTWIMMPRTNAYMDWRPYAPAEDLRDPRWGNANYVAIGYGNRDFYLNTPTWGDLSPRTAALALFGRGPSLLHVEHVHNPEPDEWQRPIKLRPAEYRRLVAFIRPRFRRDAAGRTIPVAGRGYGDDDAFYEAVGGYSFILTCNEWTGRALRAAGVRTGLWTPLAQSLTWRLD</sequence>
<proteinExistence type="predicted"/>
<keyword evidence="1" id="KW-0472">Membrane</keyword>
<gene>
    <name evidence="2" type="ORF">FRZ32_09430</name>
</gene>
<keyword evidence="1" id="KW-1133">Transmembrane helix</keyword>
<accession>A0A5C6TU42</accession>
<evidence type="ECO:0000256" key="1">
    <source>
        <dbReference type="SAM" id="Phobius"/>
    </source>
</evidence>
<dbReference type="EMBL" id="VOQQ01000001">
    <property type="protein sequence ID" value="TXC63857.1"/>
    <property type="molecule type" value="Genomic_DNA"/>
</dbReference>
<dbReference type="Proteomes" id="UP000321249">
    <property type="component" value="Unassembled WGS sequence"/>
</dbReference>
<dbReference type="RefSeq" id="WP_147043265.1">
    <property type="nucleotide sequence ID" value="NZ_BAABIR010000004.1"/>
</dbReference>
<organism evidence="2 3">
    <name type="scientific">Allosphingosinicella ginsenosidimutans</name>
    <dbReference type="NCBI Taxonomy" id="1176539"/>
    <lineage>
        <taxon>Bacteria</taxon>
        <taxon>Pseudomonadati</taxon>
        <taxon>Pseudomonadota</taxon>
        <taxon>Alphaproteobacteria</taxon>
        <taxon>Sphingomonadales</taxon>
        <taxon>Sphingomonadaceae</taxon>
        <taxon>Allosphingosinicella</taxon>
    </lineage>
</organism>
<keyword evidence="1" id="KW-0812">Transmembrane</keyword>
<feature type="transmembrane region" description="Helical" evidence="1">
    <location>
        <begin position="9"/>
        <end position="34"/>
    </location>
</feature>